<accession>X0TMP2</accession>
<organism evidence="1">
    <name type="scientific">marine sediment metagenome</name>
    <dbReference type="NCBI Taxonomy" id="412755"/>
    <lineage>
        <taxon>unclassified sequences</taxon>
        <taxon>metagenomes</taxon>
        <taxon>ecological metagenomes</taxon>
    </lineage>
</organism>
<feature type="non-terminal residue" evidence="1">
    <location>
        <position position="169"/>
    </location>
</feature>
<dbReference type="Gene3D" id="3.50.30.30">
    <property type="match status" value="1"/>
</dbReference>
<comment type="caution">
    <text evidence="1">The sequence shown here is derived from an EMBL/GenBank/DDBJ whole genome shotgun (WGS) entry which is preliminary data.</text>
</comment>
<protein>
    <recommendedName>
        <fullName evidence="2">Peptidase M28 domain-containing protein</fullName>
    </recommendedName>
</protein>
<dbReference type="Gene3D" id="3.40.630.10">
    <property type="entry name" value="Zn peptidases"/>
    <property type="match status" value="1"/>
</dbReference>
<proteinExistence type="predicted"/>
<dbReference type="SUPFAM" id="SSF53187">
    <property type="entry name" value="Zn-dependent exopeptidases"/>
    <property type="match status" value="1"/>
</dbReference>
<sequence>MKWFYAPILIIALFISFTIKVTAQEQIDYKMIDKIRDEGLNRSQVMELASRMADVYGPRLANSPSFNQAAQWAKEKFLEYGIEAEIQPYGEIGLGWENKYTSVHMHSPQYQSIIAYPRPWTRGTNGKVRGNVVYINSQEIYSESDLENYRGKIRGKIVLTEPKRELKPD</sequence>
<evidence type="ECO:0008006" key="2">
    <source>
        <dbReference type="Google" id="ProtNLM"/>
    </source>
</evidence>
<gene>
    <name evidence="1" type="ORF">S01H1_31970</name>
</gene>
<reference evidence="1" key="1">
    <citation type="journal article" date="2014" name="Front. Microbiol.">
        <title>High frequency of phylogenetically diverse reductive dehalogenase-homologous genes in deep subseafloor sedimentary metagenomes.</title>
        <authorList>
            <person name="Kawai M."/>
            <person name="Futagami T."/>
            <person name="Toyoda A."/>
            <person name="Takaki Y."/>
            <person name="Nishi S."/>
            <person name="Hori S."/>
            <person name="Arai W."/>
            <person name="Tsubouchi T."/>
            <person name="Morono Y."/>
            <person name="Uchiyama I."/>
            <person name="Ito T."/>
            <person name="Fujiyama A."/>
            <person name="Inagaki F."/>
            <person name="Takami H."/>
        </authorList>
    </citation>
    <scope>NUCLEOTIDE SEQUENCE</scope>
    <source>
        <strain evidence="1">Expedition CK06-06</strain>
    </source>
</reference>
<evidence type="ECO:0000313" key="1">
    <source>
        <dbReference type="EMBL" id="GAF94489.1"/>
    </source>
</evidence>
<dbReference type="AlphaFoldDB" id="X0TMP2"/>
<name>X0TMP2_9ZZZZ</name>
<dbReference type="EMBL" id="BARS01019763">
    <property type="protein sequence ID" value="GAF94489.1"/>
    <property type="molecule type" value="Genomic_DNA"/>
</dbReference>